<dbReference type="AlphaFoldDB" id="A0A445B1M0"/>
<sequence>MEMIGQRRREMTTTMTSLNKSDLLSRLIGFIEDDKNWERTVLFPNRENQGPFCPLLELSGAILSSIRVDGSRYVFRYENGGRVKGVAGNLSGGFIFCCELGLIAQLTLEWFILSDEVWERVTIEAKALAGADVDMIEQSGVRFYSAYLITEKKIVATKHKDDKQYI</sequence>
<gene>
    <name evidence="1" type="ORF">Ahy_A10g047111</name>
</gene>
<evidence type="ECO:0000313" key="1">
    <source>
        <dbReference type="EMBL" id="RYR32573.1"/>
    </source>
</evidence>
<comment type="caution">
    <text evidence="1">The sequence shown here is derived from an EMBL/GenBank/DDBJ whole genome shotgun (WGS) entry which is preliminary data.</text>
</comment>
<dbReference type="EMBL" id="SDMP01000010">
    <property type="protein sequence ID" value="RYR32573.1"/>
    <property type="molecule type" value="Genomic_DNA"/>
</dbReference>
<name>A0A445B1M0_ARAHY</name>
<keyword evidence="2" id="KW-1185">Reference proteome</keyword>
<protein>
    <submittedName>
        <fullName evidence="1">Uncharacterized protein</fullName>
    </submittedName>
</protein>
<proteinExistence type="predicted"/>
<organism evidence="1 2">
    <name type="scientific">Arachis hypogaea</name>
    <name type="common">Peanut</name>
    <dbReference type="NCBI Taxonomy" id="3818"/>
    <lineage>
        <taxon>Eukaryota</taxon>
        <taxon>Viridiplantae</taxon>
        <taxon>Streptophyta</taxon>
        <taxon>Embryophyta</taxon>
        <taxon>Tracheophyta</taxon>
        <taxon>Spermatophyta</taxon>
        <taxon>Magnoliopsida</taxon>
        <taxon>eudicotyledons</taxon>
        <taxon>Gunneridae</taxon>
        <taxon>Pentapetalae</taxon>
        <taxon>rosids</taxon>
        <taxon>fabids</taxon>
        <taxon>Fabales</taxon>
        <taxon>Fabaceae</taxon>
        <taxon>Papilionoideae</taxon>
        <taxon>50 kb inversion clade</taxon>
        <taxon>dalbergioids sensu lato</taxon>
        <taxon>Dalbergieae</taxon>
        <taxon>Pterocarpus clade</taxon>
        <taxon>Arachis</taxon>
    </lineage>
</organism>
<dbReference type="STRING" id="3818.A0A445B1M0"/>
<reference evidence="1 2" key="1">
    <citation type="submission" date="2019-01" db="EMBL/GenBank/DDBJ databases">
        <title>Sequencing of cultivated peanut Arachis hypogaea provides insights into genome evolution and oil improvement.</title>
        <authorList>
            <person name="Chen X."/>
        </authorList>
    </citation>
    <scope>NUCLEOTIDE SEQUENCE [LARGE SCALE GENOMIC DNA]</scope>
    <source>
        <strain evidence="2">cv. Fuhuasheng</strain>
        <tissue evidence="1">Leaves</tissue>
    </source>
</reference>
<evidence type="ECO:0000313" key="2">
    <source>
        <dbReference type="Proteomes" id="UP000289738"/>
    </source>
</evidence>
<dbReference type="Proteomes" id="UP000289738">
    <property type="component" value="Chromosome A10"/>
</dbReference>
<accession>A0A445B1M0</accession>